<evidence type="ECO:0000313" key="2">
    <source>
        <dbReference type="EMBL" id="ALI55949.1"/>
    </source>
</evidence>
<name>A0A0N7HIR4_9RHOB</name>
<feature type="region of interest" description="Disordered" evidence="1">
    <location>
        <begin position="1"/>
        <end position="21"/>
    </location>
</feature>
<dbReference type="KEGG" id="cmar:IMCC12053_2002"/>
<dbReference type="STRING" id="1397108.IMCC12053_2002"/>
<dbReference type="Pfam" id="PF12789">
    <property type="entry name" value="PTR"/>
    <property type="match status" value="2"/>
</dbReference>
<proteinExistence type="predicted"/>
<feature type="compositionally biased region" description="Low complexity" evidence="1">
    <location>
        <begin position="153"/>
        <end position="169"/>
    </location>
</feature>
<dbReference type="RefSeq" id="WP_062218564.1">
    <property type="nucleotide sequence ID" value="NZ_CP012023.1"/>
</dbReference>
<organism evidence="2 3">
    <name type="scientific">Celeribacter marinus</name>
    <dbReference type="NCBI Taxonomy" id="1397108"/>
    <lineage>
        <taxon>Bacteria</taxon>
        <taxon>Pseudomonadati</taxon>
        <taxon>Pseudomonadota</taxon>
        <taxon>Alphaproteobacteria</taxon>
        <taxon>Rhodobacterales</taxon>
        <taxon>Roseobacteraceae</taxon>
        <taxon>Celeribacter</taxon>
    </lineage>
</organism>
<evidence type="ECO:0000256" key="1">
    <source>
        <dbReference type="SAM" id="MobiDB-lite"/>
    </source>
</evidence>
<dbReference type="PANTHER" id="PTHR35191:SF1">
    <property type="entry name" value="PROPHAGE SIDE TAIL FIBER PROTEIN HOMOLOG STFQ-RELATED"/>
    <property type="match status" value="1"/>
</dbReference>
<sequence>MANTIQFKRRQAGNAGAPAALKSGEVAHNEVDDTLYIGKDDDGSGNATAIVPLAGTGGFVARVGSQTIGGAKTFSVAPKSSQDASGSTDLVRKSQLDAGLAGKAATTHGHAISEVSGLQVALDGKAADSHSHAIADVTGLQSALSAKASVNSPNLTGTPTAPTATGGTNTTQLATTAFVQTALAGFGAGDMLKSAYDSDNDGKVDAAEAADSVPWAGVAGKPATFAPAAHSHAISQVSGLQAAIDGKAGLASPVLTGTPSAPTASSGTNTTQIANTAFVQAAIAALIDAAPGALNTLNELAAALGDDPSFASTVTNGLAGKLAAASNLADLPNKGTARSNLGLGSLAVQAANAVAITGGSITGIALDGGTF</sequence>
<accession>A0A0N7HIR4</accession>
<reference evidence="2 3" key="1">
    <citation type="submission" date="2015-05" db="EMBL/GenBank/DDBJ databases">
        <authorList>
            <person name="Wang D.B."/>
            <person name="Wang M."/>
        </authorList>
    </citation>
    <scope>NUCLEOTIDE SEQUENCE [LARGE SCALE GENOMIC DNA]</scope>
    <source>
        <strain evidence="2 3">IMCC 12053</strain>
    </source>
</reference>
<protein>
    <submittedName>
        <fullName evidence="2">Phage tail fiber protein</fullName>
    </submittedName>
</protein>
<dbReference type="PANTHER" id="PTHR35191">
    <property type="entry name" value="PROPHAGE SIDE TAIL FIBER PROTEIN HOMOLOG STFQ-RELATED"/>
    <property type="match status" value="1"/>
</dbReference>
<evidence type="ECO:0000313" key="3">
    <source>
        <dbReference type="Proteomes" id="UP000064920"/>
    </source>
</evidence>
<dbReference type="Proteomes" id="UP000064920">
    <property type="component" value="Chromosome"/>
</dbReference>
<dbReference type="EMBL" id="CP012023">
    <property type="protein sequence ID" value="ALI55949.1"/>
    <property type="molecule type" value="Genomic_DNA"/>
</dbReference>
<gene>
    <name evidence="2" type="ORF">IMCC12053_2002</name>
</gene>
<dbReference type="InterPro" id="IPR051934">
    <property type="entry name" value="Phage_Tail_Fiber_Structural"/>
</dbReference>
<feature type="region of interest" description="Disordered" evidence="1">
    <location>
        <begin position="150"/>
        <end position="169"/>
    </location>
</feature>
<keyword evidence="3" id="KW-1185">Reference proteome</keyword>
<dbReference type="PATRIC" id="fig|1397108.4.peg.2045"/>
<dbReference type="AlphaFoldDB" id="A0A0N7HIR4"/>